<dbReference type="RefSeq" id="WP_280998448.1">
    <property type="nucleotide sequence ID" value="NZ_CP069362.1"/>
</dbReference>
<reference evidence="1 2" key="1">
    <citation type="submission" date="2021-02" db="EMBL/GenBank/DDBJ databases">
        <title>Characterization of Marinitoga sp. nov. str. BP5-C20A.</title>
        <authorList>
            <person name="Erauso G."/>
            <person name="Postec A."/>
        </authorList>
    </citation>
    <scope>NUCLEOTIDE SEQUENCE [LARGE SCALE GENOMIC DNA]</scope>
    <source>
        <strain evidence="1 2">BP5-C20A</strain>
    </source>
</reference>
<dbReference type="Proteomes" id="UP001232493">
    <property type="component" value="Chromosome"/>
</dbReference>
<organism evidence="1 2">
    <name type="scientific">Marinitoga aeolica</name>
    <dbReference type="NCBI Taxonomy" id="2809031"/>
    <lineage>
        <taxon>Bacteria</taxon>
        <taxon>Thermotogati</taxon>
        <taxon>Thermotogota</taxon>
        <taxon>Thermotogae</taxon>
        <taxon>Petrotogales</taxon>
        <taxon>Petrotogaceae</taxon>
        <taxon>Marinitoga</taxon>
    </lineage>
</organism>
<sequence length="57" mass="6859">MEYKNAKINTLSQYDFLKEIKKIEDEEELKDFTKKRFFNSIQNVNAKSKKEELKNNG</sequence>
<evidence type="ECO:0000313" key="2">
    <source>
        <dbReference type="Proteomes" id="UP001232493"/>
    </source>
</evidence>
<dbReference type="EMBL" id="CP069362">
    <property type="protein sequence ID" value="WGS64636.1"/>
    <property type="molecule type" value="Genomic_DNA"/>
</dbReference>
<accession>A0ABY8PPT7</accession>
<gene>
    <name evidence="1" type="ORF">JRV97_09720</name>
</gene>
<protein>
    <submittedName>
        <fullName evidence="1">Uncharacterized protein</fullName>
    </submittedName>
</protein>
<name>A0ABY8PPT7_9BACT</name>
<proteinExistence type="predicted"/>
<keyword evidence="2" id="KW-1185">Reference proteome</keyword>
<evidence type="ECO:0000313" key="1">
    <source>
        <dbReference type="EMBL" id="WGS64636.1"/>
    </source>
</evidence>